<evidence type="ECO:0000256" key="1">
    <source>
        <dbReference type="SAM" id="MobiDB-lite"/>
    </source>
</evidence>
<protein>
    <submittedName>
        <fullName evidence="2">Uncharacterized protein</fullName>
    </submittedName>
</protein>
<feature type="region of interest" description="Disordered" evidence="1">
    <location>
        <begin position="803"/>
        <end position="868"/>
    </location>
</feature>
<comment type="caution">
    <text evidence="2">The sequence shown here is derived from an EMBL/GenBank/DDBJ whole genome shotgun (WGS) entry which is preliminary data.</text>
</comment>
<feature type="compositionally biased region" description="Basic and acidic residues" evidence="1">
    <location>
        <begin position="730"/>
        <end position="746"/>
    </location>
</feature>
<dbReference type="AlphaFoldDB" id="A0A1X0P9Q2"/>
<sequence>MKHFLRRFLQFTGTRKSSLPIALSEMDEALGQYMTSLPSPLCVYLSPQHLLRLVPNQPRTAVAIWHEAIQAGMLPQSISFGTFREALMRLSPLFLLVTLTESNENQQETIISWQPWVSQIWRTNFDLNKIDHSGKGNVKPKKMVGELYPNALEVQIFNIIPKYFVSTHLVQERLRFLRDRSTCTSTVLEWHQLTSPPLASLLKWSDDYSIVRLSKNVSFTVPADDYYSLKSDPDIFHQSLNALALLLPTFMVSEKYVQTVYREVFINEQGVYHSVFGTLFISRFPDARALLHHPDLQFAIQRNETGSVMLHTKFLHTGRGVSNKFYELRPSTTKNSMTTIYDVRQEQRHRYDYNYNHNYVRNVLNTSLPYIPQTGDEVILDYIRGERLLGLQCTADINNDHFSLTLATVHGDVFCFKSTISSLHHLIETNIPHSGLPVEVYEALTSAQVVKIVAVDSSNVEECKSVEKSVTELICSCLNLNIKTVCNLWKLALFTGFPLQLPPSVSLSFYRHILLLRLGVTTITRTTTVESEEVGVLIPIALQIAMCAVRLCGLCGIENSQLDADTLHRLILDENEEMWLIRNVELRIRRYGAISHQGASLKSLQLQLQYLSLLYGPEVINISNERTDLSPVTLLTSPSSQDLVKNTVQASDESEQTTKEGENKDQSEEEEEEVEITKLEEKEEDESYFTALCAETDVLSTENKKNGEKITKGKILKSEEETTPQVSKNKNNDQKHKEEIDNNNNKEEEEEEVYNAMFATESDIEPNIGVEKVTPVTSTTLSTIRSSQKNFIDSEDQIDANSKSESLNFFLSPPSTNPNRKESVRGGNSHQYKKNRLPPAYSIGKMSFSGKRSSSVSPKRPSHFSSSLRVEEVRKMTPMEKSMEHHLGAVEKERDLMGRLAQEIIWETQQPSTGRIREGRTGNGALNAKTMELMRELLQLKSSHN</sequence>
<dbReference type="OrthoDB" id="253061at2759"/>
<feature type="compositionally biased region" description="Polar residues" evidence="1">
    <location>
        <begin position="803"/>
        <end position="818"/>
    </location>
</feature>
<gene>
    <name evidence="2" type="ORF">TM35_000015390</name>
</gene>
<evidence type="ECO:0000313" key="2">
    <source>
        <dbReference type="EMBL" id="ORC93662.1"/>
    </source>
</evidence>
<reference evidence="2 3" key="1">
    <citation type="submission" date="2017-03" db="EMBL/GenBank/DDBJ databases">
        <title>An alternative strategy for trypanosome survival in the mammalian bloodstream revealed through genome and transcriptome analysis of the ubiquitous bovine parasite Trypanosoma (Megatrypanum) theileri.</title>
        <authorList>
            <person name="Kelly S."/>
            <person name="Ivens A."/>
            <person name="Mott A."/>
            <person name="O'Neill E."/>
            <person name="Emms D."/>
            <person name="Macleod O."/>
            <person name="Voorheis P."/>
            <person name="Matthews J."/>
            <person name="Matthews K."/>
            <person name="Carrington M."/>
        </authorList>
    </citation>
    <scope>NUCLEOTIDE SEQUENCE [LARGE SCALE GENOMIC DNA]</scope>
    <source>
        <strain evidence="2">Edinburgh</strain>
    </source>
</reference>
<dbReference type="RefSeq" id="XP_028887728.1">
    <property type="nucleotide sequence ID" value="XM_029021220.1"/>
</dbReference>
<dbReference type="Proteomes" id="UP000192257">
    <property type="component" value="Unassembled WGS sequence"/>
</dbReference>
<name>A0A1X0P9Q2_9TRYP</name>
<feature type="compositionally biased region" description="Polar residues" evidence="1">
    <location>
        <begin position="641"/>
        <end position="651"/>
    </location>
</feature>
<dbReference type="GeneID" id="39981000"/>
<feature type="region of interest" description="Disordered" evidence="1">
    <location>
        <begin position="715"/>
        <end position="752"/>
    </location>
</feature>
<evidence type="ECO:0000313" key="3">
    <source>
        <dbReference type="Proteomes" id="UP000192257"/>
    </source>
</evidence>
<feature type="compositionally biased region" description="Basic and acidic residues" evidence="1">
    <location>
        <begin position="656"/>
        <end position="666"/>
    </location>
</feature>
<organism evidence="2 3">
    <name type="scientific">Trypanosoma theileri</name>
    <dbReference type="NCBI Taxonomy" id="67003"/>
    <lineage>
        <taxon>Eukaryota</taxon>
        <taxon>Discoba</taxon>
        <taxon>Euglenozoa</taxon>
        <taxon>Kinetoplastea</taxon>
        <taxon>Metakinetoplastina</taxon>
        <taxon>Trypanosomatida</taxon>
        <taxon>Trypanosomatidae</taxon>
        <taxon>Trypanosoma</taxon>
    </lineage>
</organism>
<keyword evidence="3" id="KW-1185">Reference proteome</keyword>
<proteinExistence type="predicted"/>
<feature type="compositionally biased region" description="Low complexity" evidence="1">
    <location>
        <begin position="847"/>
        <end position="867"/>
    </location>
</feature>
<feature type="region of interest" description="Disordered" evidence="1">
    <location>
        <begin position="640"/>
        <end position="688"/>
    </location>
</feature>
<dbReference type="VEuPathDB" id="TriTrypDB:TM35_000015390"/>
<dbReference type="EMBL" id="NBCO01000001">
    <property type="protein sequence ID" value="ORC93662.1"/>
    <property type="molecule type" value="Genomic_DNA"/>
</dbReference>
<accession>A0A1X0P9Q2</accession>